<keyword evidence="3" id="KW-0949">S-adenosyl-L-methionine</keyword>
<dbReference type="InterPro" id="IPR035996">
    <property type="entry name" value="4pyrrol_Methylase_sf"/>
</dbReference>
<name>A0AAU9EJ13_9BACT</name>
<reference evidence="8" key="1">
    <citation type="journal article" date="2023" name="Arch. Microbiol.">
        <title>Desulfoferula mesophilus gen. nov. sp. nov., a mesophilic sulfate-reducing bacterium isolated from a brackish lake sediment.</title>
        <authorList>
            <person name="Watanabe T."/>
            <person name="Yabe T."/>
            <person name="Tsuji J.M."/>
            <person name="Fukui M."/>
        </authorList>
    </citation>
    <scope>NUCLEOTIDE SEQUENCE [LARGE SCALE GENOMIC DNA]</scope>
    <source>
        <strain evidence="8">12FAK</strain>
    </source>
</reference>
<feature type="region of interest" description="Disordered" evidence="5">
    <location>
        <begin position="1"/>
        <end position="20"/>
    </location>
</feature>
<gene>
    <name evidence="7" type="ORF">FAK_16650</name>
</gene>
<keyword evidence="1" id="KW-0489">Methyltransferase</keyword>
<evidence type="ECO:0000259" key="6">
    <source>
        <dbReference type="Pfam" id="PF00590"/>
    </source>
</evidence>
<evidence type="ECO:0000313" key="8">
    <source>
        <dbReference type="Proteomes" id="UP001366166"/>
    </source>
</evidence>
<evidence type="ECO:0000256" key="1">
    <source>
        <dbReference type="ARBA" id="ARBA00022603"/>
    </source>
</evidence>
<dbReference type="Gene3D" id="3.30.950.10">
    <property type="entry name" value="Methyltransferase, Cobalt-precorrin-4 Transmethylase, Domain 2"/>
    <property type="match status" value="1"/>
</dbReference>
<keyword evidence="8" id="KW-1185">Reference proteome</keyword>
<dbReference type="PANTHER" id="PTHR45790">
    <property type="entry name" value="SIROHEME SYNTHASE-RELATED"/>
    <property type="match status" value="1"/>
</dbReference>
<evidence type="ECO:0000256" key="2">
    <source>
        <dbReference type="ARBA" id="ARBA00022679"/>
    </source>
</evidence>
<evidence type="ECO:0000256" key="5">
    <source>
        <dbReference type="SAM" id="MobiDB-lite"/>
    </source>
</evidence>
<dbReference type="RefSeq" id="WP_338606303.1">
    <property type="nucleotide sequence ID" value="NZ_AP028679.1"/>
</dbReference>
<evidence type="ECO:0000256" key="4">
    <source>
        <dbReference type="ARBA" id="ARBA00023244"/>
    </source>
</evidence>
<dbReference type="Pfam" id="PF00590">
    <property type="entry name" value="TP_methylase"/>
    <property type="match status" value="1"/>
</dbReference>
<dbReference type="InterPro" id="IPR014776">
    <property type="entry name" value="4pyrrole_Mease_sub2"/>
</dbReference>
<dbReference type="CDD" id="cd11724">
    <property type="entry name" value="TP_methylase"/>
    <property type="match status" value="1"/>
</dbReference>
<dbReference type="PANTHER" id="PTHR45790:SF3">
    <property type="entry name" value="S-ADENOSYL-L-METHIONINE-DEPENDENT UROPORPHYRINOGEN III METHYLTRANSFERASE, CHLOROPLASTIC"/>
    <property type="match status" value="1"/>
</dbReference>
<evidence type="ECO:0000256" key="3">
    <source>
        <dbReference type="ARBA" id="ARBA00022691"/>
    </source>
</evidence>
<proteinExistence type="predicted"/>
<feature type="domain" description="Tetrapyrrole methylase" evidence="6">
    <location>
        <begin position="29"/>
        <end position="270"/>
    </location>
</feature>
<dbReference type="InterPro" id="IPR050161">
    <property type="entry name" value="Siro_Cobalamin_biosynth"/>
</dbReference>
<dbReference type="GO" id="GO:0004851">
    <property type="term" value="F:uroporphyrin-III C-methyltransferase activity"/>
    <property type="evidence" value="ECO:0007669"/>
    <property type="project" value="TreeGrafter"/>
</dbReference>
<dbReference type="Gene3D" id="3.40.1010.10">
    <property type="entry name" value="Cobalt-precorrin-4 Transmethylase, Domain 1"/>
    <property type="match status" value="1"/>
</dbReference>
<dbReference type="KEGG" id="dmp:FAK_16650"/>
<dbReference type="SUPFAM" id="SSF53790">
    <property type="entry name" value="Tetrapyrrole methylase"/>
    <property type="match status" value="1"/>
</dbReference>
<dbReference type="Proteomes" id="UP001366166">
    <property type="component" value="Chromosome"/>
</dbReference>
<dbReference type="EMBL" id="AP028679">
    <property type="protein sequence ID" value="BEQ14599.1"/>
    <property type="molecule type" value="Genomic_DNA"/>
</dbReference>
<dbReference type="AlphaFoldDB" id="A0AAU9EJ13"/>
<sequence>MSTLLGNRRRPKGEADAPAGSPNFNHGFFYLIGCGPGGPQTATLQALETIQRMDAILAPARQARMFAEFIGDIPIAFDPWAGFWDYQGRQVNSLSPEEAALFRQERDRLVEKRLGQIRDLLERGMDVGLLEFGNPCLFGPGQSYAELLKPQEVIVIPGMGADAAAMAALQASILPAHDARFLLQAAPFVLTGQGLKPDMSLDEPSPEAQELLTLLGKQEHSAIFYMALTDAPRLFEILRGHLPGDLPCAVVFWAGDLERQRVLRGTLDSMPGQLADDPERFMGLLLVGRFLEGKPFSAAHQRSPAMSQSAGEQN</sequence>
<evidence type="ECO:0000313" key="7">
    <source>
        <dbReference type="EMBL" id="BEQ14599.1"/>
    </source>
</evidence>
<protein>
    <submittedName>
        <fullName evidence="7">Cobalt-precorrin-4 C(11)-methyltransferase</fullName>
    </submittedName>
</protein>
<dbReference type="InterPro" id="IPR014777">
    <property type="entry name" value="4pyrrole_Mease_sub1"/>
</dbReference>
<dbReference type="InterPro" id="IPR000878">
    <property type="entry name" value="4pyrrol_Mease"/>
</dbReference>
<keyword evidence="2" id="KW-0808">Transferase</keyword>
<accession>A0AAU9EJ13</accession>
<dbReference type="GO" id="GO:0019354">
    <property type="term" value="P:siroheme biosynthetic process"/>
    <property type="evidence" value="ECO:0007669"/>
    <property type="project" value="TreeGrafter"/>
</dbReference>
<keyword evidence="4" id="KW-0627">Porphyrin biosynthesis</keyword>
<organism evidence="7 8">
    <name type="scientific">Desulfoferula mesophila</name>
    <dbReference type="NCBI Taxonomy" id="3058419"/>
    <lineage>
        <taxon>Bacteria</taxon>
        <taxon>Pseudomonadati</taxon>
        <taxon>Thermodesulfobacteriota</taxon>
        <taxon>Desulfarculia</taxon>
        <taxon>Desulfarculales</taxon>
        <taxon>Desulfarculaceae</taxon>
        <taxon>Desulfoferula</taxon>
    </lineage>
</organism>
<dbReference type="GO" id="GO:0032259">
    <property type="term" value="P:methylation"/>
    <property type="evidence" value="ECO:0007669"/>
    <property type="project" value="UniProtKB-KW"/>
</dbReference>